<feature type="domain" description="DUF8021" evidence="2">
    <location>
        <begin position="157"/>
        <end position="262"/>
    </location>
</feature>
<name>A0A9P6ES17_9AGAR</name>
<dbReference type="OrthoDB" id="3515051at2759"/>
<evidence type="ECO:0000313" key="3">
    <source>
        <dbReference type="EMBL" id="KAF9533803.1"/>
    </source>
</evidence>
<evidence type="ECO:0000313" key="4">
    <source>
        <dbReference type="Proteomes" id="UP000807306"/>
    </source>
</evidence>
<keyword evidence="1" id="KW-0732">Signal</keyword>
<dbReference type="Pfam" id="PF26061">
    <property type="entry name" value="DUF8021"/>
    <property type="match status" value="1"/>
</dbReference>
<gene>
    <name evidence="3" type="ORF">CPB83DRAFT_409433</name>
</gene>
<dbReference type="AlphaFoldDB" id="A0A9P6ES17"/>
<feature type="signal peptide" evidence="1">
    <location>
        <begin position="1"/>
        <end position="20"/>
    </location>
</feature>
<sequence>MFRRLFILASIASLIAPSMAACDYTQLQSLTSTYVASQAAGQQLPSTITTADTKYTENFQSATLQSSILTQPLKIDHNRSLHDTVACATFTELIVTDKKHPYVIGTQIRLSDDGSVVKSIDTLVTDTGDWAFNATGTLYWSTQEDTKSGWATIPVEKRDTRATIQAAADAYLDLFHDPKVVVPWGTPCARLEGGAYTGRGAPTDSCNLGVPSNVQIVNRRYVVDETVGSVDIFLNFGGNNGNPDSHNFRVDGGKLRYIHTITVGQIQV</sequence>
<dbReference type="EMBL" id="MU157827">
    <property type="protein sequence ID" value="KAF9533803.1"/>
    <property type="molecule type" value="Genomic_DNA"/>
</dbReference>
<dbReference type="Proteomes" id="UP000807306">
    <property type="component" value="Unassembled WGS sequence"/>
</dbReference>
<protein>
    <recommendedName>
        <fullName evidence="2">DUF8021 domain-containing protein</fullName>
    </recommendedName>
</protein>
<comment type="caution">
    <text evidence="3">The sequence shown here is derived from an EMBL/GenBank/DDBJ whole genome shotgun (WGS) entry which is preliminary data.</text>
</comment>
<accession>A0A9P6ES17</accession>
<evidence type="ECO:0000256" key="1">
    <source>
        <dbReference type="SAM" id="SignalP"/>
    </source>
</evidence>
<dbReference type="PROSITE" id="PS51257">
    <property type="entry name" value="PROKAR_LIPOPROTEIN"/>
    <property type="match status" value="1"/>
</dbReference>
<dbReference type="InterPro" id="IPR058334">
    <property type="entry name" value="DUF8021"/>
</dbReference>
<organism evidence="3 4">
    <name type="scientific">Crepidotus variabilis</name>
    <dbReference type="NCBI Taxonomy" id="179855"/>
    <lineage>
        <taxon>Eukaryota</taxon>
        <taxon>Fungi</taxon>
        <taxon>Dikarya</taxon>
        <taxon>Basidiomycota</taxon>
        <taxon>Agaricomycotina</taxon>
        <taxon>Agaricomycetes</taxon>
        <taxon>Agaricomycetidae</taxon>
        <taxon>Agaricales</taxon>
        <taxon>Agaricineae</taxon>
        <taxon>Crepidotaceae</taxon>
        <taxon>Crepidotus</taxon>
    </lineage>
</organism>
<proteinExistence type="predicted"/>
<evidence type="ECO:0000259" key="2">
    <source>
        <dbReference type="Pfam" id="PF26061"/>
    </source>
</evidence>
<feature type="chain" id="PRO_5040149232" description="DUF8021 domain-containing protein" evidence="1">
    <location>
        <begin position="21"/>
        <end position="268"/>
    </location>
</feature>
<keyword evidence="4" id="KW-1185">Reference proteome</keyword>
<reference evidence="3" key="1">
    <citation type="submission" date="2020-11" db="EMBL/GenBank/DDBJ databases">
        <authorList>
            <consortium name="DOE Joint Genome Institute"/>
            <person name="Ahrendt S."/>
            <person name="Riley R."/>
            <person name="Andreopoulos W."/>
            <person name="Labutti K."/>
            <person name="Pangilinan J."/>
            <person name="Ruiz-Duenas F.J."/>
            <person name="Barrasa J.M."/>
            <person name="Sanchez-Garcia M."/>
            <person name="Camarero S."/>
            <person name="Miyauchi S."/>
            <person name="Serrano A."/>
            <person name="Linde D."/>
            <person name="Babiker R."/>
            <person name="Drula E."/>
            <person name="Ayuso-Fernandez I."/>
            <person name="Pacheco R."/>
            <person name="Padilla G."/>
            <person name="Ferreira P."/>
            <person name="Barriuso J."/>
            <person name="Kellner H."/>
            <person name="Castanera R."/>
            <person name="Alfaro M."/>
            <person name="Ramirez L."/>
            <person name="Pisabarro A.G."/>
            <person name="Kuo A."/>
            <person name="Tritt A."/>
            <person name="Lipzen A."/>
            <person name="He G."/>
            <person name="Yan M."/>
            <person name="Ng V."/>
            <person name="Cullen D."/>
            <person name="Martin F."/>
            <person name="Rosso M.-N."/>
            <person name="Henrissat B."/>
            <person name="Hibbett D."/>
            <person name="Martinez A.T."/>
            <person name="Grigoriev I.V."/>
        </authorList>
    </citation>
    <scope>NUCLEOTIDE SEQUENCE</scope>
    <source>
        <strain evidence="3">CBS 506.95</strain>
    </source>
</reference>